<keyword evidence="3" id="KW-1185">Reference proteome</keyword>
<dbReference type="CTD" id="20207446"/>
<name>T1FF47_HELRO</name>
<dbReference type="InParanoid" id="T1FF47"/>
<dbReference type="Proteomes" id="UP000015101">
    <property type="component" value="Unassembled WGS sequence"/>
</dbReference>
<accession>T1FF47</accession>
<dbReference type="HOGENOM" id="CLU_2161080_0_0_1"/>
<gene>
    <name evidence="2" type="primary">20207446</name>
    <name evidence="1" type="ORF">HELRODRAFT_179768</name>
</gene>
<dbReference type="EnsemblMetazoa" id="HelroT179768">
    <property type="protein sequence ID" value="HelroP179768"/>
    <property type="gene ID" value="HelroG179768"/>
</dbReference>
<dbReference type="EMBL" id="AMQM01006979">
    <property type="status" value="NOT_ANNOTATED_CDS"/>
    <property type="molecule type" value="Genomic_DNA"/>
</dbReference>
<evidence type="ECO:0000313" key="2">
    <source>
        <dbReference type="EnsemblMetazoa" id="HelroP179768"/>
    </source>
</evidence>
<evidence type="ECO:0000313" key="3">
    <source>
        <dbReference type="Proteomes" id="UP000015101"/>
    </source>
</evidence>
<dbReference type="EMBL" id="KB097542">
    <property type="protein sequence ID" value="ESN95170.1"/>
    <property type="molecule type" value="Genomic_DNA"/>
</dbReference>
<reference evidence="1 3" key="2">
    <citation type="journal article" date="2013" name="Nature">
        <title>Insights into bilaterian evolution from three spiralian genomes.</title>
        <authorList>
            <person name="Simakov O."/>
            <person name="Marletaz F."/>
            <person name="Cho S.J."/>
            <person name="Edsinger-Gonzales E."/>
            <person name="Havlak P."/>
            <person name="Hellsten U."/>
            <person name="Kuo D.H."/>
            <person name="Larsson T."/>
            <person name="Lv J."/>
            <person name="Arendt D."/>
            <person name="Savage R."/>
            <person name="Osoegawa K."/>
            <person name="de Jong P."/>
            <person name="Grimwood J."/>
            <person name="Chapman J.A."/>
            <person name="Shapiro H."/>
            <person name="Aerts A."/>
            <person name="Otillar R.P."/>
            <person name="Terry A.Y."/>
            <person name="Boore J.L."/>
            <person name="Grigoriev I.V."/>
            <person name="Lindberg D.R."/>
            <person name="Seaver E.C."/>
            <person name="Weisblat D.A."/>
            <person name="Putnam N.H."/>
            <person name="Rokhsar D.S."/>
        </authorList>
    </citation>
    <scope>NUCLEOTIDE SEQUENCE</scope>
</reference>
<sequence length="111" mass="13089">MHPEIPFVPAGCRFPRNFTGYYEGDYEPDSFVTINSTHIYVITIINQYEFMESYFVCLQNVDSRYLTYSYDVGKWASSQRCDLAQTAFSQSIEEGSTMKMTLKENERLCWW</sequence>
<organism evidence="2 3">
    <name type="scientific">Helobdella robusta</name>
    <name type="common">Californian leech</name>
    <dbReference type="NCBI Taxonomy" id="6412"/>
    <lineage>
        <taxon>Eukaryota</taxon>
        <taxon>Metazoa</taxon>
        <taxon>Spiralia</taxon>
        <taxon>Lophotrochozoa</taxon>
        <taxon>Annelida</taxon>
        <taxon>Clitellata</taxon>
        <taxon>Hirudinea</taxon>
        <taxon>Rhynchobdellida</taxon>
        <taxon>Glossiphoniidae</taxon>
        <taxon>Helobdella</taxon>
    </lineage>
</organism>
<dbReference type="KEGG" id="hro:HELRODRAFT_179768"/>
<proteinExistence type="predicted"/>
<evidence type="ECO:0000313" key="1">
    <source>
        <dbReference type="EMBL" id="ESN95170.1"/>
    </source>
</evidence>
<protein>
    <submittedName>
        <fullName evidence="1 2">Uncharacterized protein</fullName>
    </submittedName>
</protein>
<reference evidence="2" key="3">
    <citation type="submission" date="2015-06" db="UniProtKB">
        <authorList>
            <consortium name="EnsemblMetazoa"/>
        </authorList>
    </citation>
    <scope>IDENTIFICATION</scope>
</reference>
<reference evidence="3" key="1">
    <citation type="submission" date="2012-12" db="EMBL/GenBank/DDBJ databases">
        <authorList>
            <person name="Hellsten U."/>
            <person name="Grimwood J."/>
            <person name="Chapman J.A."/>
            <person name="Shapiro H."/>
            <person name="Aerts A."/>
            <person name="Otillar R.P."/>
            <person name="Terry A.Y."/>
            <person name="Boore J.L."/>
            <person name="Simakov O."/>
            <person name="Marletaz F."/>
            <person name="Cho S.-J."/>
            <person name="Edsinger-Gonzales E."/>
            <person name="Havlak P."/>
            <person name="Kuo D.-H."/>
            <person name="Larsson T."/>
            <person name="Lv J."/>
            <person name="Arendt D."/>
            <person name="Savage R."/>
            <person name="Osoegawa K."/>
            <person name="de Jong P."/>
            <person name="Lindberg D.R."/>
            <person name="Seaver E.C."/>
            <person name="Weisblat D.A."/>
            <person name="Putnam N.H."/>
            <person name="Grigoriev I.V."/>
            <person name="Rokhsar D.S."/>
        </authorList>
    </citation>
    <scope>NUCLEOTIDE SEQUENCE</scope>
</reference>
<dbReference type="RefSeq" id="XP_009026813.1">
    <property type="nucleotide sequence ID" value="XM_009028565.1"/>
</dbReference>
<dbReference type="GeneID" id="20207446"/>
<dbReference type="AlphaFoldDB" id="T1FF47"/>
<dbReference type="EMBL" id="AMQM01006980">
    <property type="status" value="NOT_ANNOTATED_CDS"/>
    <property type="molecule type" value="Genomic_DNA"/>
</dbReference>